<gene>
    <name evidence="4" type="ORF">PAC_05238</name>
</gene>
<protein>
    <submittedName>
        <fullName evidence="4">Retinol dehydrogenase 8</fullName>
    </submittedName>
</protein>
<organism evidence="4 5">
    <name type="scientific">Phialocephala subalpina</name>
    <dbReference type="NCBI Taxonomy" id="576137"/>
    <lineage>
        <taxon>Eukaryota</taxon>
        <taxon>Fungi</taxon>
        <taxon>Dikarya</taxon>
        <taxon>Ascomycota</taxon>
        <taxon>Pezizomycotina</taxon>
        <taxon>Leotiomycetes</taxon>
        <taxon>Helotiales</taxon>
        <taxon>Mollisiaceae</taxon>
        <taxon>Phialocephala</taxon>
        <taxon>Phialocephala fortinii species complex</taxon>
    </lineage>
</organism>
<keyword evidence="2" id="KW-0560">Oxidoreductase</keyword>
<dbReference type="STRING" id="576137.A0A1L7WRE9"/>
<dbReference type="OrthoDB" id="1274115at2759"/>
<evidence type="ECO:0000256" key="3">
    <source>
        <dbReference type="RuleBase" id="RU000363"/>
    </source>
</evidence>
<dbReference type="GO" id="GO:0016491">
    <property type="term" value="F:oxidoreductase activity"/>
    <property type="evidence" value="ECO:0007669"/>
    <property type="project" value="UniProtKB-KW"/>
</dbReference>
<dbReference type="InterPro" id="IPR051911">
    <property type="entry name" value="SDR_oxidoreductase"/>
</dbReference>
<dbReference type="Pfam" id="PF00106">
    <property type="entry name" value="adh_short"/>
    <property type="match status" value="1"/>
</dbReference>
<evidence type="ECO:0000313" key="4">
    <source>
        <dbReference type="EMBL" id="CZR55351.1"/>
    </source>
</evidence>
<dbReference type="InterPro" id="IPR002347">
    <property type="entry name" value="SDR_fam"/>
</dbReference>
<dbReference type="PRINTS" id="PR00080">
    <property type="entry name" value="SDRFAMILY"/>
</dbReference>
<dbReference type="Proteomes" id="UP000184330">
    <property type="component" value="Unassembled WGS sequence"/>
</dbReference>
<dbReference type="Gene3D" id="3.40.50.720">
    <property type="entry name" value="NAD(P)-binding Rossmann-like Domain"/>
    <property type="match status" value="1"/>
</dbReference>
<dbReference type="InterPro" id="IPR036291">
    <property type="entry name" value="NAD(P)-bd_dom_sf"/>
</dbReference>
<keyword evidence="5" id="KW-1185">Reference proteome</keyword>
<comment type="similarity">
    <text evidence="1 3">Belongs to the short-chain dehydrogenases/reductases (SDR) family.</text>
</comment>
<evidence type="ECO:0000256" key="1">
    <source>
        <dbReference type="ARBA" id="ARBA00006484"/>
    </source>
</evidence>
<dbReference type="PANTHER" id="PTHR43976:SF16">
    <property type="entry name" value="SHORT-CHAIN DEHYDROGENASE_REDUCTASE FAMILY PROTEIN"/>
    <property type="match status" value="1"/>
</dbReference>
<dbReference type="EMBL" id="FJOG01000006">
    <property type="protein sequence ID" value="CZR55351.1"/>
    <property type="molecule type" value="Genomic_DNA"/>
</dbReference>
<dbReference type="AlphaFoldDB" id="A0A1L7WRE9"/>
<dbReference type="PANTHER" id="PTHR43976">
    <property type="entry name" value="SHORT CHAIN DEHYDROGENASE"/>
    <property type="match status" value="1"/>
</dbReference>
<evidence type="ECO:0000256" key="2">
    <source>
        <dbReference type="ARBA" id="ARBA00023002"/>
    </source>
</evidence>
<sequence>MPRVFFITGTSTGFGKHLVEEVIAHGDIAVAAARKPESLSFQGTNDKNYLAVKLDVTKQADIDAAFKTAVDKFGRVDVVVNNAGYGLSGVFEEVSEGQLRTQMEVNFFGLIHVTKKAMEVMREQKPSGGLIQQVTSIGGQRGVPTFSIYCASKWAVEGFTEAINQEVKPEWGIKFTCIEPGGFRTDWAGRSMAFPEKRHPAYDHIDARKNMNSRHGTQAGDPPKGAKAMYELAVMKDPPLRVVIGSDAYKAIMGKIDTYSENYKKYEKISNSTDVDGYQG</sequence>
<accession>A0A1L7WRE9</accession>
<dbReference type="CDD" id="cd05374">
    <property type="entry name" value="17beta-HSD-like_SDR_c"/>
    <property type="match status" value="1"/>
</dbReference>
<evidence type="ECO:0000313" key="5">
    <source>
        <dbReference type="Proteomes" id="UP000184330"/>
    </source>
</evidence>
<reference evidence="4 5" key="1">
    <citation type="submission" date="2016-03" db="EMBL/GenBank/DDBJ databases">
        <authorList>
            <person name="Ploux O."/>
        </authorList>
    </citation>
    <scope>NUCLEOTIDE SEQUENCE [LARGE SCALE GENOMIC DNA]</scope>
    <source>
        <strain evidence="4 5">UAMH 11012</strain>
    </source>
</reference>
<dbReference type="PRINTS" id="PR00081">
    <property type="entry name" value="GDHRDH"/>
</dbReference>
<name>A0A1L7WRE9_9HELO</name>
<proteinExistence type="inferred from homology"/>
<dbReference type="SUPFAM" id="SSF51735">
    <property type="entry name" value="NAD(P)-binding Rossmann-fold domains"/>
    <property type="match status" value="1"/>
</dbReference>